<accession>A0A133VMV0</accession>
<dbReference type="InterPro" id="IPR036388">
    <property type="entry name" value="WH-like_DNA-bd_sf"/>
</dbReference>
<dbReference type="InterPro" id="IPR036390">
    <property type="entry name" value="WH_DNA-bd_sf"/>
</dbReference>
<dbReference type="GO" id="GO:0003700">
    <property type="term" value="F:DNA-binding transcription factor activity"/>
    <property type="evidence" value="ECO:0007669"/>
    <property type="project" value="InterPro"/>
</dbReference>
<dbReference type="Gene3D" id="1.10.10.10">
    <property type="entry name" value="Winged helix-like DNA-binding domain superfamily/Winged helix DNA-binding domain"/>
    <property type="match status" value="1"/>
</dbReference>
<sequence>MTRIPVVLRDENQLERWNEAAEDFTDNDRSRLVRRAVEEKIDEWRSDSDMESEIGSQIEPVRNSVDGLHERVRMMNEKFDLLKLQLEEERNGTELQAAREILDHLVEEDMTISEISNKLDYDSNIIDASLALLEGLGLIELNRRDLEG</sequence>
<evidence type="ECO:0000259" key="1">
    <source>
        <dbReference type="Pfam" id="PF01022"/>
    </source>
</evidence>
<keyword evidence="3" id="KW-1185">Reference proteome</keyword>
<organism evidence="2 3">
    <name type="scientific">candidate division MSBL1 archaeon SCGC-AAA382A20</name>
    <dbReference type="NCBI Taxonomy" id="1698280"/>
    <lineage>
        <taxon>Archaea</taxon>
        <taxon>Methanobacteriati</taxon>
        <taxon>Methanobacteriota</taxon>
        <taxon>candidate division MSBL1</taxon>
    </lineage>
</organism>
<gene>
    <name evidence="2" type="ORF">AKJ51_00155</name>
</gene>
<evidence type="ECO:0000313" key="2">
    <source>
        <dbReference type="EMBL" id="KXB07759.1"/>
    </source>
</evidence>
<proteinExistence type="predicted"/>
<comment type="caution">
    <text evidence="2">The sequence shown here is derived from an EMBL/GenBank/DDBJ whole genome shotgun (WGS) entry which is preliminary data.</text>
</comment>
<dbReference type="InterPro" id="IPR001845">
    <property type="entry name" value="HTH_ArsR_DNA-bd_dom"/>
</dbReference>
<dbReference type="AlphaFoldDB" id="A0A133VMV0"/>
<dbReference type="EMBL" id="LHYE01000001">
    <property type="protein sequence ID" value="KXB07759.1"/>
    <property type="molecule type" value="Genomic_DNA"/>
</dbReference>
<reference evidence="2 3" key="1">
    <citation type="journal article" date="2016" name="Sci. Rep.">
        <title>Metabolic traits of an uncultured archaeal lineage -MSBL1- from brine pools of the Red Sea.</title>
        <authorList>
            <person name="Mwirichia R."/>
            <person name="Alam I."/>
            <person name="Rashid M."/>
            <person name="Vinu M."/>
            <person name="Ba-Alawi W."/>
            <person name="Anthony Kamau A."/>
            <person name="Kamanda Ngugi D."/>
            <person name="Goker M."/>
            <person name="Klenk H.P."/>
            <person name="Bajic V."/>
            <person name="Stingl U."/>
        </authorList>
    </citation>
    <scope>NUCLEOTIDE SEQUENCE [LARGE SCALE GENOMIC DNA]</scope>
    <source>
        <strain evidence="2">SCGC-AAA382A20</strain>
    </source>
</reference>
<evidence type="ECO:0000313" key="3">
    <source>
        <dbReference type="Proteomes" id="UP000070263"/>
    </source>
</evidence>
<protein>
    <recommendedName>
        <fullName evidence="1">HTH arsR-type domain-containing protein</fullName>
    </recommendedName>
</protein>
<name>A0A133VMV0_9EURY</name>
<dbReference type="SUPFAM" id="SSF46785">
    <property type="entry name" value="Winged helix' DNA-binding domain"/>
    <property type="match status" value="1"/>
</dbReference>
<dbReference type="Pfam" id="PF01022">
    <property type="entry name" value="HTH_5"/>
    <property type="match status" value="1"/>
</dbReference>
<feature type="domain" description="HTH arsR-type" evidence="1">
    <location>
        <begin position="99"/>
        <end position="140"/>
    </location>
</feature>
<dbReference type="Proteomes" id="UP000070263">
    <property type="component" value="Unassembled WGS sequence"/>
</dbReference>